<reference evidence="3" key="2">
    <citation type="submission" date="2015-01" db="EMBL/GenBank/DDBJ databases">
        <title>Evolutionary Origins and Diversification of the Mycorrhizal Mutualists.</title>
        <authorList>
            <consortium name="DOE Joint Genome Institute"/>
            <consortium name="Mycorrhizal Genomics Consortium"/>
            <person name="Kohler A."/>
            <person name="Kuo A."/>
            <person name="Nagy L.G."/>
            <person name="Floudas D."/>
            <person name="Copeland A."/>
            <person name="Barry K.W."/>
            <person name="Cichocki N."/>
            <person name="Veneault-Fourrey C."/>
            <person name="LaButti K."/>
            <person name="Lindquist E.A."/>
            <person name="Lipzen A."/>
            <person name="Lundell T."/>
            <person name="Morin E."/>
            <person name="Murat C."/>
            <person name="Riley R."/>
            <person name="Ohm R."/>
            <person name="Sun H."/>
            <person name="Tunlid A."/>
            <person name="Henrissat B."/>
            <person name="Grigoriev I.V."/>
            <person name="Hibbett D.S."/>
            <person name="Martin F."/>
        </authorList>
    </citation>
    <scope>NUCLEOTIDE SEQUENCE [LARGE SCALE GENOMIC DNA]</scope>
    <source>
        <strain evidence="3">Zn</strain>
    </source>
</reference>
<proteinExistence type="predicted"/>
<feature type="signal peptide" evidence="1">
    <location>
        <begin position="1"/>
        <end position="24"/>
    </location>
</feature>
<keyword evidence="3" id="KW-1185">Reference proteome</keyword>
<evidence type="ECO:0000313" key="3">
    <source>
        <dbReference type="Proteomes" id="UP000054321"/>
    </source>
</evidence>
<accession>A0A0C3D0N3</accession>
<dbReference type="InParanoid" id="A0A0C3D0N3"/>
<protein>
    <submittedName>
        <fullName evidence="2">Uncharacterized protein</fullName>
    </submittedName>
</protein>
<feature type="chain" id="PRO_5002176284" evidence="1">
    <location>
        <begin position="25"/>
        <end position="255"/>
    </location>
</feature>
<gene>
    <name evidence="2" type="ORF">OIDMADRAFT_134022</name>
</gene>
<sequence>MHSTNLQCHRLILCLLSLSVASSAQWIYPPPLPPGTTLSDFASGAQVSNLTYAVHDTILGSFQPATVDLYIIYRCTHTPTTTPIYPSNLTITSAEGSLTADGTWQYPWTYLSWAYSNSFSPGQDLLFFSAFPEPNATVGPLCWFELSTGTDETNQQPPFNRSITLDGGDAAHHFTTKPFNVVPARAVNTTWTINGNASGSVPSGSSVVFSIGTQPTASGGAASATPSSAGAAHIYSQSSLYFLPWAIFIWTLILL</sequence>
<dbReference type="HOGENOM" id="CLU_1189620_0_0_1"/>
<evidence type="ECO:0000313" key="2">
    <source>
        <dbReference type="EMBL" id="KIM95472.1"/>
    </source>
</evidence>
<dbReference type="OrthoDB" id="3598650at2759"/>
<dbReference type="EMBL" id="KN832887">
    <property type="protein sequence ID" value="KIM95472.1"/>
    <property type="molecule type" value="Genomic_DNA"/>
</dbReference>
<name>A0A0C3D0N3_OIDMZ</name>
<evidence type="ECO:0000256" key="1">
    <source>
        <dbReference type="SAM" id="SignalP"/>
    </source>
</evidence>
<reference evidence="2 3" key="1">
    <citation type="submission" date="2014-04" db="EMBL/GenBank/DDBJ databases">
        <authorList>
            <consortium name="DOE Joint Genome Institute"/>
            <person name="Kuo A."/>
            <person name="Martino E."/>
            <person name="Perotto S."/>
            <person name="Kohler A."/>
            <person name="Nagy L.G."/>
            <person name="Floudas D."/>
            <person name="Copeland A."/>
            <person name="Barry K.W."/>
            <person name="Cichocki N."/>
            <person name="Veneault-Fourrey C."/>
            <person name="LaButti K."/>
            <person name="Lindquist E.A."/>
            <person name="Lipzen A."/>
            <person name="Lundell T."/>
            <person name="Morin E."/>
            <person name="Murat C."/>
            <person name="Sun H."/>
            <person name="Tunlid A."/>
            <person name="Henrissat B."/>
            <person name="Grigoriev I.V."/>
            <person name="Hibbett D.S."/>
            <person name="Martin F."/>
            <person name="Nordberg H.P."/>
            <person name="Cantor M.N."/>
            <person name="Hua S.X."/>
        </authorList>
    </citation>
    <scope>NUCLEOTIDE SEQUENCE [LARGE SCALE GENOMIC DNA]</scope>
    <source>
        <strain evidence="2 3">Zn</strain>
    </source>
</reference>
<keyword evidence="1" id="KW-0732">Signal</keyword>
<organism evidence="2 3">
    <name type="scientific">Oidiodendron maius (strain Zn)</name>
    <dbReference type="NCBI Taxonomy" id="913774"/>
    <lineage>
        <taxon>Eukaryota</taxon>
        <taxon>Fungi</taxon>
        <taxon>Dikarya</taxon>
        <taxon>Ascomycota</taxon>
        <taxon>Pezizomycotina</taxon>
        <taxon>Leotiomycetes</taxon>
        <taxon>Leotiomycetes incertae sedis</taxon>
        <taxon>Myxotrichaceae</taxon>
        <taxon>Oidiodendron</taxon>
    </lineage>
</organism>
<dbReference type="Proteomes" id="UP000054321">
    <property type="component" value="Unassembled WGS sequence"/>
</dbReference>
<dbReference type="AlphaFoldDB" id="A0A0C3D0N3"/>